<name>A0AAV4XTL6_CAEEX</name>
<dbReference type="Pfam" id="PF14777">
    <property type="entry name" value="BBIP10"/>
    <property type="match status" value="1"/>
</dbReference>
<dbReference type="AlphaFoldDB" id="A0AAV4XTL6"/>
<dbReference type="PANTHER" id="PTHR28596">
    <property type="entry name" value="BBSOME-INTERACTING PROTEIN 1"/>
    <property type="match status" value="1"/>
</dbReference>
<gene>
    <name evidence="1" type="ORF">CEXT_688291</name>
</gene>
<proteinExistence type="predicted"/>
<dbReference type="PANTHER" id="PTHR28596:SF1">
    <property type="entry name" value="BBSOME-INTERACTING PROTEIN 1"/>
    <property type="match status" value="1"/>
</dbReference>
<comment type="caution">
    <text evidence="1">The sequence shown here is derived from an EMBL/GenBank/DDBJ whole genome shotgun (WGS) entry which is preliminary data.</text>
</comment>
<dbReference type="InterPro" id="IPR028233">
    <property type="entry name" value="BBIP10"/>
</dbReference>
<dbReference type="GO" id="GO:0097500">
    <property type="term" value="P:receptor localization to non-motile cilium"/>
    <property type="evidence" value="ECO:0007669"/>
    <property type="project" value="TreeGrafter"/>
</dbReference>
<evidence type="ECO:0000313" key="2">
    <source>
        <dbReference type="Proteomes" id="UP001054945"/>
    </source>
</evidence>
<dbReference type="EMBL" id="BPLR01018306">
    <property type="protein sequence ID" value="GIY98545.1"/>
    <property type="molecule type" value="Genomic_DNA"/>
</dbReference>
<accession>A0AAV4XTL6</accession>
<organism evidence="1 2">
    <name type="scientific">Caerostris extrusa</name>
    <name type="common">Bark spider</name>
    <name type="synonym">Caerostris bankana</name>
    <dbReference type="NCBI Taxonomy" id="172846"/>
    <lineage>
        <taxon>Eukaryota</taxon>
        <taxon>Metazoa</taxon>
        <taxon>Ecdysozoa</taxon>
        <taxon>Arthropoda</taxon>
        <taxon>Chelicerata</taxon>
        <taxon>Arachnida</taxon>
        <taxon>Araneae</taxon>
        <taxon>Araneomorphae</taxon>
        <taxon>Entelegynae</taxon>
        <taxon>Araneoidea</taxon>
        <taxon>Araneidae</taxon>
        <taxon>Caerostris</taxon>
    </lineage>
</organism>
<reference evidence="1 2" key="1">
    <citation type="submission" date="2021-06" db="EMBL/GenBank/DDBJ databases">
        <title>Caerostris extrusa draft genome.</title>
        <authorList>
            <person name="Kono N."/>
            <person name="Arakawa K."/>
        </authorList>
    </citation>
    <scope>NUCLEOTIDE SEQUENCE [LARGE SCALE GENOMIC DNA]</scope>
</reference>
<evidence type="ECO:0000313" key="1">
    <source>
        <dbReference type="EMBL" id="GIY98545.1"/>
    </source>
</evidence>
<dbReference type="GO" id="GO:0060271">
    <property type="term" value="P:cilium assembly"/>
    <property type="evidence" value="ECO:0007669"/>
    <property type="project" value="InterPro"/>
</dbReference>
<keyword evidence="2" id="KW-1185">Reference proteome</keyword>
<dbReference type="GO" id="GO:0034464">
    <property type="term" value="C:BBSome"/>
    <property type="evidence" value="ECO:0007669"/>
    <property type="project" value="InterPro"/>
</dbReference>
<protein>
    <recommendedName>
        <fullName evidence="3">Ribosomal protein L10</fullName>
    </recommendedName>
</protein>
<sequence>MKHKGSFDSLYYRTESRLVILRSMMADKNEYLKEILPSTGLLFQQEFQSFILSKPKLIPLKSVTLQKLETMQQEAEKKAKEQMSKT</sequence>
<evidence type="ECO:0008006" key="3">
    <source>
        <dbReference type="Google" id="ProtNLM"/>
    </source>
</evidence>
<dbReference type="Proteomes" id="UP001054945">
    <property type="component" value="Unassembled WGS sequence"/>
</dbReference>